<feature type="domain" description="EF-hand" evidence="6">
    <location>
        <begin position="75"/>
        <end position="110"/>
    </location>
</feature>
<reference evidence="7 8" key="1">
    <citation type="submission" date="2023-11" db="EMBL/GenBank/DDBJ databases">
        <title>Dfirmibasis_genome.</title>
        <authorList>
            <person name="Edelbroek B."/>
            <person name="Kjellin J."/>
            <person name="Jerlstrom-Hultqvist J."/>
            <person name="Soderbom F."/>
        </authorList>
    </citation>
    <scope>NUCLEOTIDE SEQUENCE [LARGE SCALE GENOMIC DNA]</scope>
    <source>
        <strain evidence="7 8">TNS-C-14</strain>
    </source>
</reference>
<name>A0AAN7Z2K3_9MYCE</name>
<dbReference type="PROSITE" id="PS00018">
    <property type="entry name" value="EF_HAND_1"/>
    <property type="match status" value="1"/>
</dbReference>
<dbReference type="Proteomes" id="UP001344447">
    <property type="component" value="Unassembled WGS sequence"/>
</dbReference>
<dbReference type="GO" id="GO:0005509">
    <property type="term" value="F:calcium ion binding"/>
    <property type="evidence" value="ECO:0007669"/>
    <property type="project" value="InterPro"/>
</dbReference>
<dbReference type="Gene3D" id="1.10.238.10">
    <property type="entry name" value="EF-hand"/>
    <property type="match status" value="1"/>
</dbReference>
<keyword evidence="4" id="KW-0677">Repeat</keyword>
<dbReference type="Pfam" id="PF13499">
    <property type="entry name" value="EF-hand_7"/>
    <property type="match status" value="1"/>
</dbReference>
<evidence type="ECO:0000256" key="3">
    <source>
        <dbReference type="ARBA" id="ARBA00022723"/>
    </source>
</evidence>
<dbReference type="InterPro" id="IPR011992">
    <property type="entry name" value="EF-hand-dom_pair"/>
</dbReference>
<gene>
    <name evidence="7" type="ORF">RB653_003510</name>
</gene>
<dbReference type="CDD" id="cd16185">
    <property type="entry name" value="EFh_PEF_ALG-2_like"/>
    <property type="match status" value="1"/>
</dbReference>
<comment type="caution">
    <text evidence="7">The sequence shown here is derived from an EMBL/GenBank/DDBJ whole genome shotgun (WGS) entry which is preliminary data.</text>
</comment>
<keyword evidence="3" id="KW-0479">Metal-binding</keyword>
<keyword evidence="2" id="KW-0963">Cytoplasm</keyword>
<dbReference type="PROSITE" id="PS50222">
    <property type="entry name" value="EF_HAND_2"/>
    <property type="match status" value="1"/>
</dbReference>
<sequence length="204" mass="23204">MYGYGYTQTVVAPVMSFSFVPPQAFQQAWFYSLYSQIQQAQLYEMQAWFMSVDLNRSGTISSGELQYLNIGGTPLGIETATKLIKVFDYNKNGQIDFYEYAALHQFVNNLYRCFVANDRNFSGTIDAQEIYNALLTSGFQLPFQTVNYLFLKLSPAGYGLLFTQFLNLCATVALTRSLFEWNDPMRTGVVHLNLAQLYDIVALV</sequence>
<evidence type="ECO:0000313" key="7">
    <source>
        <dbReference type="EMBL" id="KAK5581930.1"/>
    </source>
</evidence>
<dbReference type="PANTHER" id="PTHR46212:SF3">
    <property type="entry name" value="GH27120P"/>
    <property type="match status" value="1"/>
</dbReference>
<evidence type="ECO:0000256" key="5">
    <source>
        <dbReference type="ARBA" id="ARBA00022837"/>
    </source>
</evidence>
<organism evidence="7 8">
    <name type="scientific">Dictyostelium firmibasis</name>
    <dbReference type="NCBI Taxonomy" id="79012"/>
    <lineage>
        <taxon>Eukaryota</taxon>
        <taxon>Amoebozoa</taxon>
        <taxon>Evosea</taxon>
        <taxon>Eumycetozoa</taxon>
        <taxon>Dictyostelia</taxon>
        <taxon>Dictyosteliales</taxon>
        <taxon>Dictyosteliaceae</taxon>
        <taxon>Dictyostelium</taxon>
    </lineage>
</organism>
<comment type="subcellular location">
    <subcellularLocation>
        <location evidence="1">Cytoplasm</location>
    </subcellularLocation>
</comment>
<dbReference type="AlphaFoldDB" id="A0AAN7Z2K3"/>
<dbReference type="GO" id="GO:0005737">
    <property type="term" value="C:cytoplasm"/>
    <property type="evidence" value="ECO:0007669"/>
    <property type="project" value="UniProtKB-SubCell"/>
</dbReference>
<evidence type="ECO:0000313" key="8">
    <source>
        <dbReference type="Proteomes" id="UP001344447"/>
    </source>
</evidence>
<evidence type="ECO:0000256" key="2">
    <source>
        <dbReference type="ARBA" id="ARBA00022490"/>
    </source>
</evidence>
<dbReference type="InterPro" id="IPR002048">
    <property type="entry name" value="EF_hand_dom"/>
</dbReference>
<keyword evidence="8" id="KW-1185">Reference proteome</keyword>
<dbReference type="EMBL" id="JAVFKY010000001">
    <property type="protein sequence ID" value="KAK5581930.1"/>
    <property type="molecule type" value="Genomic_DNA"/>
</dbReference>
<evidence type="ECO:0000256" key="4">
    <source>
        <dbReference type="ARBA" id="ARBA00022737"/>
    </source>
</evidence>
<protein>
    <recommendedName>
        <fullName evidence="6">EF-hand domain-containing protein</fullName>
    </recommendedName>
</protein>
<dbReference type="InterPro" id="IPR051426">
    <property type="entry name" value="Peflin/Sorcin_CaBP"/>
</dbReference>
<accession>A0AAN7Z2K3</accession>
<evidence type="ECO:0000259" key="6">
    <source>
        <dbReference type="PROSITE" id="PS50222"/>
    </source>
</evidence>
<evidence type="ECO:0000256" key="1">
    <source>
        <dbReference type="ARBA" id="ARBA00004496"/>
    </source>
</evidence>
<dbReference type="InterPro" id="IPR018247">
    <property type="entry name" value="EF_Hand_1_Ca_BS"/>
</dbReference>
<proteinExistence type="predicted"/>
<dbReference type="PANTHER" id="PTHR46212">
    <property type="entry name" value="PEFLIN"/>
    <property type="match status" value="1"/>
</dbReference>
<dbReference type="SUPFAM" id="SSF47473">
    <property type="entry name" value="EF-hand"/>
    <property type="match status" value="1"/>
</dbReference>
<keyword evidence="5" id="KW-0106">Calcium</keyword>
<dbReference type="GO" id="GO:0048306">
    <property type="term" value="F:calcium-dependent protein binding"/>
    <property type="evidence" value="ECO:0007669"/>
    <property type="project" value="UniProtKB-ARBA"/>
</dbReference>